<dbReference type="EMBL" id="JAUSYY010000001">
    <property type="protein sequence ID" value="MDQ0895602.1"/>
    <property type="molecule type" value="Genomic_DNA"/>
</dbReference>
<organism evidence="3 4">
    <name type="scientific">Agromyces ramosus</name>
    <dbReference type="NCBI Taxonomy" id="33879"/>
    <lineage>
        <taxon>Bacteria</taxon>
        <taxon>Bacillati</taxon>
        <taxon>Actinomycetota</taxon>
        <taxon>Actinomycetes</taxon>
        <taxon>Micrococcales</taxon>
        <taxon>Microbacteriaceae</taxon>
        <taxon>Agromyces</taxon>
    </lineage>
</organism>
<evidence type="ECO:0000313" key="3">
    <source>
        <dbReference type="EMBL" id="MDQ0895602.1"/>
    </source>
</evidence>
<sequence length="503" mass="52242">MSKPRAASAPAAHGDTGARKRSTSPTLFRRAAAAITALVLGAGLALVGLAAPASAHTGDLKASAVCNTATGEYDVTYTLKLTNVPNNKTGTTKWRVGDTDFDGTPTSAANLDRGPISTNGNATIELGTEHLAGDTQGYGPWVYAYTTWPGSDKGSDGRLTTALEGDCAQTGPVVKKIEFCHATGSETHPYERIETAVEAFFSAGHDAHQNNGDIYPAFSYLKHGKVIHVPAQGDQSLLQYEDCVKPLVKIPVEGEPTFSDACGPDNEVPNLPGDTEKIDWNTVEASGVITVTATAKPGYAFQKDAQTTWTFTIDDAPCIEPSLRVAAATGTCVADAPWIFYDIELADPDHQSTGNTARLVLTDGTNTETIELGELDGGKLKSKVLWPGASVAADGVTPTGWPGWALVGTTWVQVDDNFAWTRGDIQATVEVNPTAAVTLSYPPATPECATGPKASGSGGSPAAAGTGLASTGFAGTTIAIVAGIIVVAGIAFLVIARIRRKRA</sequence>
<gene>
    <name evidence="3" type="ORF">QFZ26_003157</name>
</gene>
<feature type="region of interest" description="Disordered" evidence="1">
    <location>
        <begin position="1"/>
        <end position="24"/>
    </location>
</feature>
<dbReference type="RefSeq" id="WP_307043818.1">
    <property type="nucleotide sequence ID" value="NZ_JAUSYY010000001.1"/>
</dbReference>
<keyword evidence="2" id="KW-0472">Membrane</keyword>
<reference evidence="3 4" key="1">
    <citation type="submission" date="2023-07" db="EMBL/GenBank/DDBJ databases">
        <title>Comparative genomics of wheat-associated soil bacteria to identify genetic determinants of phenazine resistance.</title>
        <authorList>
            <person name="Mouncey N."/>
        </authorList>
    </citation>
    <scope>NUCLEOTIDE SEQUENCE [LARGE SCALE GENOMIC DNA]</scope>
    <source>
        <strain evidence="3 4">V3I3</strain>
    </source>
</reference>
<proteinExistence type="predicted"/>
<comment type="caution">
    <text evidence="3">The sequence shown here is derived from an EMBL/GenBank/DDBJ whole genome shotgun (WGS) entry which is preliminary data.</text>
</comment>
<dbReference type="Proteomes" id="UP001239083">
    <property type="component" value="Unassembled WGS sequence"/>
</dbReference>
<protein>
    <recommendedName>
        <fullName evidence="5">LPXTG-motif cell wall-anchored protein</fullName>
    </recommendedName>
</protein>
<keyword evidence="4" id="KW-1185">Reference proteome</keyword>
<keyword evidence="2" id="KW-1133">Transmembrane helix</keyword>
<evidence type="ECO:0000313" key="4">
    <source>
        <dbReference type="Proteomes" id="UP001239083"/>
    </source>
</evidence>
<keyword evidence="2" id="KW-0812">Transmembrane</keyword>
<evidence type="ECO:0008006" key="5">
    <source>
        <dbReference type="Google" id="ProtNLM"/>
    </source>
</evidence>
<accession>A0ABU0RCT8</accession>
<name>A0ABU0RCT8_9MICO</name>
<evidence type="ECO:0000256" key="1">
    <source>
        <dbReference type="SAM" id="MobiDB-lite"/>
    </source>
</evidence>
<feature type="transmembrane region" description="Helical" evidence="2">
    <location>
        <begin position="473"/>
        <end position="496"/>
    </location>
</feature>
<evidence type="ECO:0000256" key="2">
    <source>
        <dbReference type="SAM" id="Phobius"/>
    </source>
</evidence>